<sequence length="151" mass="16400">MIALRPLRESELEAASQLCLQSKAHWGYDADFMRRCEAELTLAAADLTESEIVAAIDGDRLVGIAQVAQAIDGCFLEKLFVDPLAMNLGVGRRLFEWAVECARGLGVSQMIVEADPDAVPFYRKMGCKSAGSVPSGSIPDRQLPRLVFDLG</sequence>
<comment type="caution">
    <text evidence="4">The sequence shown here is derived from an EMBL/GenBank/DDBJ whole genome shotgun (WGS) entry which is preliminary data.</text>
</comment>
<name>A0ABS7JRQ5_9SPHN</name>
<evidence type="ECO:0000313" key="5">
    <source>
        <dbReference type="Proteomes" id="UP000782554"/>
    </source>
</evidence>
<dbReference type="CDD" id="cd04301">
    <property type="entry name" value="NAT_SF"/>
    <property type="match status" value="1"/>
</dbReference>
<evidence type="ECO:0000313" key="4">
    <source>
        <dbReference type="EMBL" id="MBX7500330.1"/>
    </source>
</evidence>
<keyword evidence="5" id="KW-1185">Reference proteome</keyword>
<keyword evidence="1" id="KW-0808">Transferase</keyword>
<dbReference type="InterPro" id="IPR050832">
    <property type="entry name" value="Bact_Acetyltransf"/>
</dbReference>
<dbReference type="EMBL" id="JAIGNU010000001">
    <property type="protein sequence ID" value="MBX7500330.1"/>
    <property type="molecule type" value="Genomic_DNA"/>
</dbReference>
<dbReference type="PROSITE" id="PS51186">
    <property type="entry name" value="GNAT"/>
    <property type="match status" value="1"/>
</dbReference>
<keyword evidence="2" id="KW-0012">Acyltransferase</keyword>
<accession>A0ABS7JRQ5</accession>
<feature type="domain" description="N-acetyltransferase" evidence="3">
    <location>
        <begin position="2"/>
        <end position="145"/>
    </location>
</feature>
<proteinExistence type="predicted"/>
<reference evidence="4 5" key="1">
    <citation type="submission" date="2021-08" db="EMBL/GenBank/DDBJ databases">
        <title>Comparative Genomics Analysis of the Genus Qipengyuania Reveals Extensive Genetic Diversity and Metabolic Versatility, Including the Description of Fifteen Novel Species.</title>
        <authorList>
            <person name="Liu Y."/>
        </authorList>
    </citation>
    <scope>NUCLEOTIDE SEQUENCE [LARGE SCALE GENOMIC DNA]</scope>
    <source>
        <strain evidence="4 5">YG27</strain>
    </source>
</reference>
<evidence type="ECO:0000259" key="3">
    <source>
        <dbReference type="PROSITE" id="PS51186"/>
    </source>
</evidence>
<dbReference type="SUPFAM" id="SSF55729">
    <property type="entry name" value="Acyl-CoA N-acyltransferases (Nat)"/>
    <property type="match status" value="1"/>
</dbReference>
<evidence type="ECO:0000256" key="2">
    <source>
        <dbReference type="ARBA" id="ARBA00023315"/>
    </source>
</evidence>
<dbReference type="InterPro" id="IPR016181">
    <property type="entry name" value="Acyl_CoA_acyltransferase"/>
</dbReference>
<dbReference type="PANTHER" id="PTHR43877:SF2">
    <property type="entry name" value="AMINOALKYLPHOSPHONATE N-ACETYLTRANSFERASE-RELATED"/>
    <property type="match status" value="1"/>
</dbReference>
<dbReference type="Gene3D" id="3.40.630.30">
    <property type="match status" value="1"/>
</dbReference>
<dbReference type="Pfam" id="PF13673">
    <property type="entry name" value="Acetyltransf_10"/>
    <property type="match status" value="1"/>
</dbReference>
<dbReference type="InterPro" id="IPR000182">
    <property type="entry name" value="GNAT_dom"/>
</dbReference>
<organism evidence="4 5">
    <name type="scientific">Qipengyuania mesophila</name>
    <dbReference type="NCBI Taxonomy" id="2867246"/>
    <lineage>
        <taxon>Bacteria</taxon>
        <taxon>Pseudomonadati</taxon>
        <taxon>Pseudomonadota</taxon>
        <taxon>Alphaproteobacteria</taxon>
        <taxon>Sphingomonadales</taxon>
        <taxon>Erythrobacteraceae</taxon>
        <taxon>Qipengyuania</taxon>
    </lineage>
</organism>
<dbReference type="PANTHER" id="PTHR43877">
    <property type="entry name" value="AMINOALKYLPHOSPHONATE N-ACETYLTRANSFERASE-RELATED-RELATED"/>
    <property type="match status" value="1"/>
</dbReference>
<protein>
    <submittedName>
        <fullName evidence="4">GNAT family N-acetyltransferase</fullName>
    </submittedName>
</protein>
<evidence type="ECO:0000256" key="1">
    <source>
        <dbReference type="ARBA" id="ARBA00022679"/>
    </source>
</evidence>
<gene>
    <name evidence="4" type="ORF">K3181_02575</name>
</gene>
<dbReference type="RefSeq" id="WP_221600496.1">
    <property type="nucleotide sequence ID" value="NZ_JAIGNU010000001.1"/>
</dbReference>
<dbReference type="Proteomes" id="UP000782554">
    <property type="component" value="Unassembled WGS sequence"/>
</dbReference>